<feature type="non-terminal residue" evidence="2">
    <location>
        <position position="1"/>
    </location>
</feature>
<protein>
    <submittedName>
        <fullName evidence="2">VCBS repeat-containing protein</fullName>
    </submittedName>
</protein>
<evidence type="ECO:0000256" key="1">
    <source>
        <dbReference type="ARBA" id="ARBA00022729"/>
    </source>
</evidence>
<evidence type="ECO:0000313" key="3">
    <source>
        <dbReference type="Proteomes" id="UP001144036"/>
    </source>
</evidence>
<organism evidence="2 3">
    <name type="scientific">Nonomuraea corallina</name>
    <dbReference type="NCBI Taxonomy" id="2989783"/>
    <lineage>
        <taxon>Bacteria</taxon>
        <taxon>Bacillati</taxon>
        <taxon>Actinomycetota</taxon>
        <taxon>Actinomycetes</taxon>
        <taxon>Streptosporangiales</taxon>
        <taxon>Streptosporangiaceae</taxon>
        <taxon>Nonomuraea</taxon>
    </lineage>
</organism>
<feature type="non-terminal residue" evidence="2">
    <location>
        <position position="92"/>
    </location>
</feature>
<dbReference type="RefSeq" id="WP_270159924.1">
    <property type="nucleotide sequence ID" value="NZ_JAPNNL010000367.1"/>
</dbReference>
<comment type="caution">
    <text evidence="2">The sequence shown here is derived from an EMBL/GenBank/DDBJ whole genome shotgun (WGS) entry which is preliminary data.</text>
</comment>
<name>A0ABT4SP87_9ACTN</name>
<dbReference type="EMBL" id="JAPNNL010000367">
    <property type="protein sequence ID" value="MDA0638992.1"/>
    <property type="molecule type" value="Genomic_DNA"/>
</dbReference>
<keyword evidence="3" id="KW-1185">Reference proteome</keyword>
<dbReference type="Gene3D" id="2.40.128.340">
    <property type="match status" value="1"/>
</dbReference>
<proteinExistence type="predicted"/>
<dbReference type="SUPFAM" id="SSF69318">
    <property type="entry name" value="Integrin alpha N-terminal domain"/>
    <property type="match status" value="1"/>
</dbReference>
<gene>
    <name evidence="2" type="ORF">OUY22_36755</name>
</gene>
<reference evidence="2" key="1">
    <citation type="submission" date="2022-11" db="EMBL/GenBank/DDBJ databases">
        <title>Nonomuraea corallina sp. nov., a new species of the genus Nonomuraea isolated from sea side sediment in Thai sea.</title>
        <authorList>
            <person name="Ngamcharungchit C."/>
            <person name="Matsumoto A."/>
            <person name="Suriyachadkun C."/>
            <person name="Panbangred W."/>
            <person name="Inahashi Y."/>
            <person name="Intra B."/>
        </authorList>
    </citation>
    <scope>NUCLEOTIDE SEQUENCE</scope>
    <source>
        <strain evidence="2">MCN248</strain>
    </source>
</reference>
<dbReference type="Pfam" id="PF13517">
    <property type="entry name" value="FG-GAP_3"/>
    <property type="match status" value="1"/>
</dbReference>
<keyword evidence="1" id="KW-0732">Signal</keyword>
<dbReference type="InterPro" id="IPR028994">
    <property type="entry name" value="Integrin_alpha_N"/>
</dbReference>
<dbReference type="Proteomes" id="UP001144036">
    <property type="component" value="Unassembled WGS sequence"/>
</dbReference>
<sequence length="92" mass="9992">ADFNGDGKAEPAMMRDDGDNTMTIYRWTSNGTEFNRATDYNSGGWTMTNTGNRVAAGDVNGDGKDDLVATYQNTDGTFSYHVWKNGLTHAGT</sequence>
<evidence type="ECO:0000313" key="2">
    <source>
        <dbReference type="EMBL" id="MDA0638992.1"/>
    </source>
</evidence>
<dbReference type="InterPro" id="IPR013517">
    <property type="entry name" value="FG-GAP"/>
</dbReference>
<accession>A0ABT4SP87</accession>